<dbReference type="AlphaFoldDB" id="A0AAD4KFS8"/>
<keyword evidence="1" id="KW-0862">Zinc</keyword>
<organism evidence="4 5">
    <name type="scientific">Talaromyces proteolyticus</name>
    <dbReference type="NCBI Taxonomy" id="1131652"/>
    <lineage>
        <taxon>Eukaryota</taxon>
        <taxon>Fungi</taxon>
        <taxon>Dikarya</taxon>
        <taxon>Ascomycota</taxon>
        <taxon>Pezizomycotina</taxon>
        <taxon>Eurotiomycetes</taxon>
        <taxon>Eurotiomycetidae</taxon>
        <taxon>Eurotiales</taxon>
        <taxon>Trichocomaceae</taxon>
        <taxon>Talaromyces</taxon>
        <taxon>Talaromyces sect. Bacilispori</taxon>
    </lineage>
</organism>
<dbReference type="PROSITE" id="PS00028">
    <property type="entry name" value="ZINC_FINGER_C2H2_1"/>
    <property type="match status" value="1"/>
</dbReference>
<keyword evidence="5" id="KW-1185">Reference proteome</keyword>
<comment type="caution">
    <text evidence="4">The sequence shown here is derived from an EMBL/GenBank/DDBJ whole genome shotgun (WGS) entry which is preliminary data.</text>
</comment>
<feature type="compositionally biased region" description="Polar residues" evidence="2">
    <location>
        <begin position="284"/>
        <end position="305"/>
    </location>
</feature>
<dbReference type="InterPro" id="IPR013087">
    <property type="entry name" value="Znf_C2H2_type"/>
</dbReference>
<feature type="domain" description="C2H2-type" evidence="3">
    <location>
        <begin position="370"/>
        <end position="398"/>
    </location>
</feature>
<proteinExistence type="predicted"/>
<dbReference type="Gene3D" id="1.10.10.60">
    <property type="entry name" value="Homeodomain-like"/>
    <property type="match status" value="1"/>
</dbReference>
<keyword evidence="1" id="KW-0863">Zinc-finger</keyword>
<dbReference type="Gene3D" id="3.30.160.60">
    <property type="entry name" value="Classic Zinc Finger"/>
    <property type="match status" value="1"/>
</dbReference>
<dbReference type="PROSITE" id="PS50157">
    <property type="entry name" value="ZINC_FINGER_C2H2_2"/>
    <property type="match status" value="1"/>
</dbReference>
<dbReference type="GO" id="GO:0008270">
    <property type="term" value="F:zinc ion binding"/>
    <property type="evidence" value="ECO:0007669"/>
    <property type="project" value="UniProtKB-KW"/>
</dbReference>
<dbReference type="GeneID" id="70247589"/>
<sequence length="659" mass="74140">MNPGPASHIFHTPAEDVVDFAAHATCGEPQLAVMDEENQGAYLFPDSADLDAINQCGMLRDDNNFAQFDLLAPSLLHSFVDQGVDAEWSDLKSTLDSPQDDLFWIPQPSIESGDITSDLDGSSLLVSDVEIAHVSPNLPTRSFAETTKLSRDKIRVLRDWRIMHGEMSRPSGLEMQRLQSITQLSAEQINNWFLHSKRRNVGVSALRRGTAGTSLQSSQISAARDIPERPLTPSVKNLFRSDPSLDDMCPMERWKNSPPEHEAALVSDIAKALSHPDLPFFPEESQTSTRSPSRGDSVSTRSSFNGIFPDPSISSVDSDLLGSTAWSDHSGQSTHSGKSSTEYRRRSRKRRTNYLSRGGNSLRGDAPKTFQCTFCTDSFKTKYDWSRHEKSLHLALESWTCSPFGSIVVDDTESASKCAYCNASSPTEDHLQTHRHMACHGRPEPERTYYRKDHLRQHLRLVHGCKFISTMENWKRTPEYVQSRCGFCDEVLTTWKARTEHLARHFRSGASMSDWSGGWGFEPHIARLIENSMPPYLIHHERSTIVPFSGSKTLSNRNQADEGTPEVYSHQMTYPASRDIPLYHCFELQIRNYINSCIAEGGKMPSDSEIQGYGRSMVYGEDDPWHQTIADNAAWLKEFRERYGYNNDNDCSSPLGADT</sequence>
<feature type="region of interest" description="Disordered" evidence="2">
    <location>
        <begin position="276"/>
        <end position="310"/>
    </location>
</feature>
<keyword evidence="1" id="KW-0479">Metal-binding</keyword>
<dbReference type="PANTHER" id="PTHR35391">
    <property type="entry name" value="C2H2-TYPE DOMAIN-CONTAINING PROTEIN-RELATED"/>
    <property type="match status" value="1"/>
</dbReference>
<evidence type="ECO:0000259" key="3">
    <source>
        <dbReference type="PROSITE" id="PS50157"/>
    </source>
</evidence>
<evidence type="ECO:0000256" key="1">
    <source>
        <dbReference type="PROSITE-ProRule" id="PRU00042"/>
    </source>
</evidence>
<dbReference type="SMART" id="SM00355">
    <property type="entry name" value="ZnF_C2H2"/>
    <property type="match status" value="3"/>
</dbReference>
<dbReference type="EMBL" id="JAJTJA010000013">
    <property type="protein sequence ID" value="KAH8690656.1"/>
    <property type="molecule type" value="Genomic_DNA"/>
</dbReference>
<gene>
    <name evidence="4" type="ORF">BGW36DRAFT_389124</name>
</gene>
<accession>A0AAD4KFS8</accession>
<dbReference type="PANTHER" id="PTHR35391:SF3">
    <property type="entry name" value="FINGER DOMAIN PROTEIN, PUTATIVE (AFU_ORTHOLOGUE AFUA_8G04300)-RELATED"/>
    <property type="match status" value="1"/>
</dbReference>
<feature type="compositionally biased region" description="Polar residues" evidence="2">
    <location>
        <begin position="324"/>
        <end position="337"/>
    </location>
</feature>
<evidence type="ECO:0000256" key="2">
    <source>
        <dbReference type="SAM" id="MobiDB-lite"/>
    </source>
</evidence>
<feature type="region of interest" description="Disordered" evidence="2">
    <location>
        <begin position="324"/>
        <end position="362"/>
    </location>
</feature>
<protein>
    <recommendedName>
        <fullName evidence="3">C2H2-type domain-containing protein</fullName>
    </recommendedName>
</protein>
<reference evidence="4" key="1">
    <citation type="submission" date="2021-12" db="EMBL/GenBank/DDBJ databases">
        <title>Convergent genome expansion in fungi linked to evolution of root-endophyte symbiosis.</title>
        <authorList>
            <consortium name="DOE Joint Genome Institute"/>
            <person name="Ke Y.-H."/>
            <person name="Bonito G."/>
            <person name="Liao H.-L."/>
            <person name="Looney B."/>
            <person name="Rojas-Flechas A."/>
            <person name="Nash J."/>
            <person name="Hameed K."/>
            <person name="Schadt C."/>
            <person name="Martin F."/>
            <person name="Crous P.W."/>
            <person name="Miettinen O."/>
            <person name="Magnuson J.K."/>
            <person name="Labbe J."/>
            <person name="Jacobson D."/>
            <person name="Doktycz M.J."/>
            <person name="Veneault-Fourrey C."/>
            <person name="Kuo A."/>
            <person name="Mondo S."/>
            <person name="Calhoun S."/>
            <person name="Riley R."/>
            <person name="Ohm R."/>
            <person name="LaButti K."/>
            <person name="Andreopoulos B."/>
            <person name="Pangilinan J."/>
            <person name="Nolan M."/>
            <person name="Tritt A."/>
            <person name="Clum A."/>
            <person name="Lipzen A."/>
            <person name="Daum C."/>
            <person name="Barry K."/>
            <person name="Grigoriev I.V."/>
            <person name="Vilgalys R."/>
        </authorList>
    </citation>
    <scope>NUCLEOTIDE SEQUENCE</scope>
    <source>
        <strain evidence="4">PMI_201</strain>
    </source>
</reference>
<feature type="region of interest" description="Disordered" evidence="2">
    <location>
        <begin position="216"/>
        <end position="243"/>
    </location>
</feature>
<evidence type="ECO:0000313" key="4">
    <source>
        <dbReference type="EMBL" id="KAH8690656.1"/>
    </source>
</evidence>
<dbReference type="Proteomes" id="UP001201262">
    <property type="component" value="Unassembled WGS sequence"/>
</dbReference>
<dbReference type="InterPro" id="IPR009057">
    <property type="entry name" value="Homeodomain-like_sf"/>
</dbReference>
<dbReference type="RefSeq" id="XP_046066852.1">
    <property type="nucleotide sequence ID" value="XM_046217302.1"/>
</dbReference>
<evidence type="ECO:0000313" key="5">
    <source>
        <dbReference type="Proteomes" id="UP001201262"/>
    </source>
</evidence>
<dbReference type="SUPFAM" id="SSF46689">
    <property type="entry name" value="Homeodomain-like"/>
    <property type="match status" value="1"/>
</dbReference>
<name>A0AAD4KFS8_9EURO</name>